<dbReference type="InterPro" id="IPR005312">
    <property type="entry name" value="DUF1759"/>
</dbReference>
<proteinExistence type="predicted"/>
<evidence type="ECO:0000313" key="1">
    <source>
        <dbReference type="EnsemblMetazoa" id="XP_028134068.1"/>
    </source>
</evidence>
<sequence length="246" mass="28622">MTSAKTNRTSIKSSLTRFSNYFNSIKDLECDEIDLYELQQRLSKADTLLDDFNTAQSIIEAEDKNYDVNCDAHSREREKFENDYHKIIAATKKLTNSFTNTNKFDSNDSTSSTEDNFSNIRFPQLKLPSFDGSFDQWFFFRDRFTSIIRENSSMSKVQKFHYLRLSLQGKAADKVKSFQLCEANYDIAWKLLKDRFEDKKILIKNHIKALFDLPTLTKESYHGLTSIRDGIEKNLNALNRSATTAY</sequence>
<gene>
    <name evidence="3" type="primary">LOC114329225</name>
</gene>
<dbReference type="PANTHER" id="PTHR22954">
    <property type="entry name" value="RETROVIRAL PROTEASE-RELATED"/>
    <property type="match status" value="1"/>
</dbReference>
<organism evidence="3">
    <name type="scientific">Diabrotica virgifera virgifera</name>
    <name type="common">western corn rootworm</name>
    <dbReference type="NCBI Taxonomy" id="50390"/>
    <lineage>
        <taxon>Eukaryota</taxon>
        <taxon>Metazoa</taxon>
        <taxon>Ecdysozoa</taxon>
        <taxon>Arthropoda</taxon>
        <taxon>Hexapoda</taxon>
        <taxon>Insecta</taxon>
        <taxon>Pterygota</taxon>
        <taxon>Neoptera</taxon>
        <taxon>Endopterygota</taxon>
        <taxon>Coleoptera</taxon>
        <taxon>Polyphaga</taxon>
        <taxon>Cucujiformia</taxon>
        <taxon>Chrysomeloidea</taxon>
        <taxon>Chrysomelidae</taxon>
        <taxon>Galerucinae</taxon>
        <taxon>Diabroticina</taxon>
        <taxon>Diabroticites</taxon>
        <taxon>Diabrotica</taxon>
    </lineage>
</organism>
<dbReference type="KEGG" id="dvv:114329225"/>
<dbReference type="Proteomes" id="UP001652700">
    <property type="component" value="Unplaced"/>
</dbReference>
<name>A0A6P7FM46_DIAVI</name>
<evidence type="ECO:0000313" key="3">
    <source>
        <dbReference type="RefSeq" id="XP_028134068.1"/>
    </source>
</evidence>
<reference evidence="3" key="1">
    <citation type="submission" date="2025-04" db="UniProtKB">
        <authorList>
            <consortium name="RefSeq"/>
        </authorList>
    </citation>
    <scope>IDENTIFICATION</scope>
    <source>
        <tissue evidence="3">Whole insect</tissue>
    </source>
</reference>
<dbReference type="InParanoid" id="A0A6P7FM46"/>
<dbReference type="OrthoDB" id="7444419at2759"/>
<accession>A0A6P7FM46</accession>
<reference evidence="1" key="2">
    <citation type="submission" date="2025-05" db="UniProtKB">
        <authorList>
            <consortium name="EnsemblMetazoa"/>
        </authorList>
    </citation>
    <scope>IDENTIFICATION</scope>
</reference>
<dbReference type="EnsemblMetazoa" id="XM_028278267.1">
    <property type="protein sequence ID" value="XP_028134068.1"/>
    <property type="gene ID" value="LOC114329225"/>
</dbReference>
<protein>
    <submittedName>
        <fullName evidence="3">Uncharacterized protein LOC114329225</fullName>
    </submittedName>
</protein>
<keyword evidence="2" id="KW-1185">Reference proteome</keyword>
<dbReference type="RefSeq" id="XP_028134068.1">
    <property type="nucleotide sequence ID" value="XM_028278267.1"/>
</dbReference>
<dbReference type="AlphaFoldDB" id="A0A6P7FM46"/>
<dbReference type="GeneID" id="114329225"/>
<dbReference type="Pfam" id="PF03564">
    <property type="entry name" value="DUF1759"/>
    <property type="match status" value="1"/>
</dbReference>
<evidence type="ECO:0000313" key="2">
    <source>
        <dbReference type="Proteomes" id="UP001652700"/>
    </source>
</evidence>
<dbReference type="PANTHER" id="PTHR22954:SF3">
    <property type="entry name" value="PROTEIN CBG08539"/>
    <property type="match status" value="1"/>
</dbReference>